<feature type="chain" id="PRO_5042056788" evidence="2">
    <location>
        <begin position="25"/>
        <end position="112"/>
    </location>
</feature>
<evidence type="ECO:0000256" key="2">
    <source>
        <dbReference type="SAM" id="SignalP"/>
    </source>
</evidence>
<organism evidence="3 4">
    <name type="scientific">Dipteronia dyeriana</name>
    <dbReference type="NCBI Taxonomy" id="168575"/>
    <lineage>
        <taxon>Eukaryota</taxon>
        <taxon>Viridiplantae</taxon>
        <taxon>Streptophyta</taxon>
        <taxon>Embryophyta</taxon>
        <taxon>Tracheophyta</taxon>
        <taxon>Spermatophyta</taxon>
        <taxon>Magnoliopsida</taxon>
        <taxon>eudicotyledons</taxon>
        <taxon>Gunneridae</taxon>
        <taxon>Pentapetalae</taxon>
        <taxon>rosids</taxon>
        <taxon>malvids</taxon>
        <taxon>Sapindales</taxon>
        <taxon>Sapindaceae</taxon>
        <taxon>Hippocastanoideae</taxon>
        <taxon>Acereae</taxon>
        <taxon>Dipteronia</taxon>
    </lineage>
</organism>
<reference evidence="3" key="1">
    <citation type="journal article" date="2023" name="Plant J.">
        <title>Genome sequences and population genomics provide insights into the demographic history, inbreeding, and mutation load of two 'living fossil' tree species of Dipteronia.</title>
        <authorList>
            <person name="Feng Y."/>
            <person name="Comes H.P."/>
            <person name="Chen J."/>
            <person name="Zhu S."/>
            <person name="Lu R."/>
            <person name="Zhang X."/>
            <person name="Li P."/>
            <person name="Qiu J."/>
            <person name="Olsen K.M."/>
            <person name="Qiu Y."/>
        </authorList>
    </citation>
    <scope>NUCLEOTIDE SEQUENCE</scope>
    <source>
        <strain evidence="3">KIB01</strain>
    </source>
</reference>
<feature type="signal peptide" evidence="2">
    <location>
        <begin position="1"/>
        <end position="24"/>
    </location>
</feature>
<gene>
    <name evidence="3" type="ORF">Ddye_028150</name>
</gene>
<feature type="compositionally biased region" description="Polar residues" evidence="1">
    <location>
        <begin position="69"/>
        <end position="80"/>
    </location>
</feature>
<dbReference type="AlphaFoldDB" id="A0AAD9TQF0"/>
<accession>A0AAD9TQF0</accession>
<dbReference type="EMBL" id="JANJYI010000008">
    <property type="protein sequence ID" value="KAK2640355.1"/>
    <property type="molecule type" value="Genomic_DNA"/>
</dbReference>
<comment type="caution">
    <text evidence="3">The sequence shown here is derived from an EMBL/GenBank/DDBJ whole genome shotgun (WGS) entry which is preliminary data.</text>
</comment>
<dbReference type="Proteomes" id="UP001280121">
    <property type="component" value="Unassembled WGS sequence"/>
</dbReference>
<keyword evidence="4" id="KW-1185">Reference proteome</keyword>
<keyword evidence="2" id="KW-0732">Signal</keyword>
<feature type="compositionally biased region" description="Polar residues" evidence="1">
    <location>
        <begin position="39"/>
        <end position="60"/>
    </location>
</feature>
<sequence length="112" mass="12000">MKKVLAALFVLVILVSLQLDQAYARRFMLGVKTEKTDAKPNNQSGNSGTCHNPKTSTEPSTVVADDDNVTNSTGNSSDDVNSSYGSYGNPSGSSTETHHTYTNDCQPNKKPC</sequence>
<feature type="region of interest" description="Disordered" evidence="1">
    <location>
        <begin position="34"/>
        <end position="112"/>
    </location>
</feature>
<evidence type="ECO:0000256" key="1">
    <source>
        <dbReference type="SAM" id="MobiDB-lite"/>
    </source>
</evidence>
<evidence type="ECO:0000313" key="4">
    <source>
        <dbReference type="Proteomes" id="UP001280121"/>
    </source>
</evidence>
<evidence type="ECO:0000313" key="3">
    <source>
        <dbReference type="EMBL" id="KAK2640355.1"/>
    </source>
</evidence>
<feature type="compositionally biased region" description="Low complexity" evidence="1">
    <location>
        <begin position="81"/>
        <end position="94"/>
    </location>
</feature>
<protein>
    <submittedName>
        <fullName evidence="3">Uncharacterized protein</fullName>
    </submittedName>
</protein>
<proteinExistence type="predicted"/>
<name>A0AAD9TQF0_9ROSI</name>